<sequence length="174" mass="19651">MKNLFKIIMLGVLMAIFNACSSQNTAANANISKLLKENEFTFIAQRANPASADVVNVLTSMPNSTSTQVLNLDYGYSLKIMKNEITAVLPYFGRMFTSNYDNTNNSYRFTSKDFTLTQKAGKKGSTIYFINTKDQQNVRRMILEVFPNGKAYLNIDSTDRQPISYDGYIQENSK</sequence>
<keyword evidence="3" id="KW-1185">Reference proteome</keyword>
<dbReference type="Gene3D" id="2.40.128.410">
    <property type="match status" value="1"/>
</dbReference>
<protein>
    <recommendedName>
        <fullName evidence="4">DUF4251 domain-containing protein</fullName>
    </recommendedName>
</protein>
<keyword evidence="1" id="KW-0732">Signal</keyword>
<dbReference type="Pfam" id="PF14059">
    <property type="entry name" value="DUF4251"/>
    <property type="match status" value="1"/>
</dbReference>
<comment type="caution">
    <text evidence="2">The sequence shown here is derived from an EMBL/GenBank/DDBJ whole genome shotgun (WGS) entry which is preliminary data.</text>
</comment>
<proteinExistence type="predicted"/>
<reference evidence="2 3" key="2">
    <citation type="submission" date="2017-05" db="EMBL/GenBank/DDBJ databases">
        <title>Genome of Chryseobacterium haifense.</title>
        <authorList>
            <person name="Newman J.D."/>
        </authorList>
    </citation>
    <scope>NUCLEOTIDE SEQUENCE [LARGE SCALE GENOMIC DNA]</scope>
    <source>
        <strain evidence="2 3">DSM 19056</strain>
    </source>
</reference>
<evidence type="ECO:0000313" key="2">
    <source>
        <dbReference type="EMBL" id="OWK98162.1"/>
    </source>
</evidence>
<dbReference type="EMBL" id="JASZ02000013">
    <property type="protein sequence ID" value="OWK98162.1"/>
    <property type="molecule type" value="Genomic_DNA"/>
</dbReference>
<feature type="signal peptide" evidence="1">
    <location>
        <begin position="1"/>
        <end position="21"/>
    </location>
</feature>
<dbReference type="Proteomes" id="UP000197587">
    <property type="component" value="Unassembled WGS sequence"/>
</dbReference>
<evidence type="ECO:0000256" key="1">
    <source>
        <dbReference type="SAM" id="SignalP"/>
    </source>
</evidence>
<evidence type="ECO:0008006" key="4">
    <source>
        <dbReference type="Google" id="ProtNLM"/>
    </source>
</evidence>
<dbReference type="RefSeq" id="WP_088264120.1">
    <property type="nucleotide sequence ID" value="NZ_JASZ02000013.1"/>
</dbReference>
<reference evidence="2 3" key="1">
    <citation type="submission" date="2014-01" db="EMBL/GenBank/DDBJ databases">
        <authorList>
            <consortium name="Genome Consortium for Active Teaching"/>
            <person name="Sontag T.C."/>
            <person name="Newman J.D."/>
        </authorList>
    </citation>
    <scope>NUCLEOTIDE SEQUENCE [LARGE SCALE GENOMIC DNA]</scope>
    <source>
        <strain evidence="2 3">DSM 19056</strain>
    </source>
</reference>
<evidence type="ECO:0000313" key="3">
    <source>
        <dbReference type="Proteomes" id="UP000197587"/>
    </source>
</evidence>
<name>A0A246B9H0_9FLAO</name>
<dbReference type="AlphaFoldDB" id="A0A246B9H0"/>
<dbReference type="InterPro" id="IPR025347">
    <property type="entry name" value="DUF4251"/>
</dbReference>
<gene>
    <name evidence="2" type="ORF">AP75_07710</name>
</gene>
<feature type="chain" id="PRO_5012738181" description="DUF4251 domain-containing protein" evidence="1">
    <location>
        <begin position="22"/>
        <end position="174"/>
    </location>
</feature>
<organism evidence="2 3">
    <name type="scientific">Kaistella haifensis DSM 19056</name>
    <dbReference type="NCBI Taxonomy" id="1450526"/>
    <lineage>
        <taxon>Bacteria</taxon>
        <taxon>Pseudomonadati</taxon>
        <taxon>Bacteroidota</taxon>
        <taxon>Flavobacteriia</taxon>
        <taxon>Flavobacteriales</taxon>
        <taxon>Weeksellaceae</taxon>
        <taxon>Chryseobacterium group</taxon>
        <taxon>Kaistella</taxon>
    </lineage>
</organism>
<accession>A0A246B9H0</accession>